<dbReference type="Pfam" id="PF21057">
    <property type="entry name" value="Hikeshi-like_C"/>
    <property type="match status" value="1"/>
</dbReference>
<evidence type="ECO:0000259" key="2">
    <source>
        <dbReference type="Pfam" id="PF05603"/>
    </source>
</evidence>
<dbReference type="PANTHER" id="PTHR12925">
    <property type="entry name" value="HIKESHI FAMILY MEMBER"/>
    <property type="match status" value="1"/>
</dbReference>
<dbReference type="GO" id="GO:0005634">
    <property type="term" value="C:nucleus"/>
    <property type="evidence" value="ECO:0007669"/>
    <property type="project" value="TreeGrafter"/>
</dbReference>
<reference evidence="4 5" key="1">
    <citation type="submission" date="2019-04" db="EMBL/GenBank/DDBJ databases">
        <title>Annotation for the trematode Fasciola gigantica.</title>
        <authorList>
            <person name="Choi Y.-J."/>
        </authorList>
    </citation>
    <scope>NUCLEOTIDE SEQUENCE [LARGE SCALE GENOMIC DNA]</scope>
    <source>
        <strain evidence="4">Uganda_cow_1</strain>
    </source>
</reference>
<evidence type="ECO:0000313" key="4">
    <source>
        <dbReference type="EMBL" id="TPP60732.1"/>
    </source>
</evidence>
<evidence type="ECO:0000313" key="5">
    <source>
        <dbReference type="Proteomes" id="UP000316759"/>
    </source>
</evidence>
<dbReference type="Proteomes" id="UP000316759">
    <property type="component" value="Unassembled WGS sequence"/>
</dbReference>
<dbReference type="InterPro" id="IPR048364">
    <property type="entry name" value="Hikeshi-like_C"/>
</dbReference>
<sequence length="211" mass="23279">MFGAIVAGKPVSAAYARYDDIQVQTDFSPVDTNKFLLRLAPLNDVNHVVVFLTGTVPLPDQLGAGVYLGIQRQEALIWYFLGVLTNERPSAIYKVGNLRKSAQLGNGANPFGMHFDQAPYGEVGVEAQLGISVEPLTNLPQRNEGFESESTGVDTMTRFTRFAAESLFNYVSSFAHDSLSSSDPLVPISSIKRWFDTILRKLSVDPTFWKN</sequence>
<gene>
    <name evidence="4" type="ORF">FGIG_07887</name>
</gene>
<evidence type="ECO:0000259" key="3">
    <source>
        <dbReference type="Pfam" id="PF21057"/>
    </source>
</evidence>
<name>A0A504YG87_FASGI</name>
<dbReference type="OrthoDB" id="10248398at2759"/>
<comment type="caution">
    <text evidence="4">The sequence shown here is derived from an EMBL/GenBank/DDBJ whole genome shotgun (WGS) entry which is preliminary data.</text>
</comment>
<dbReference type="GO" id="GO:0005829">
    <property type="term" value="C:cytosol"/>
    <property type="evidence" value="ECO:0007669"/>
    <property type="project" value="TreeGrafter"/>
</dbReference>
<proteinExistence type="inferred from homology"/>
<dbReference type="InterPro" id="IPR031318">
    <property type="entry name" value="OPI10"/>
</dbReference>
<organism evidence="4 5">
    <name type="scientific">Fasciola gigantica</name>
    <name type="common">Giant liver fluke</name>
    <dbReference type="NCBI Taxonomy" id="46835"/>
    <lineage>
        <taxon>Eukaryota</taxon>
        <taxon>Metazoa</taxon>
        <taxon>Spiralia</taxon>
        <taxon>Lophotrochozoa</taxon>
        <taxon>Platyhelminthes</taxon>
        <taxon>Trematoda</taxon>
        <taxon>Digenea</taxon>
        <taxon>Plagiorchiida</taxon>
        <taxon>Echinostomata</taxon>
        <taxon>Echinostomatoidea</taxon>
        <taxon>Fasciolidae</taxon>
        <taxon>Fasciola</taxon>
    </lineage>
</organism>
<evidence type="ECO:0000256" key="1">
    <source>
        <dbReference type="ARBA" id="ARBA00006623"/>
    </source>
</evidence>
<dbReference type="STRING" id="46835.A0A504YG87"/>
<keyword evidence="5" id="KW-1185">Reference proteome</keyword>
<dbReference type="PANTHER" id="PTHR12925:SF0">
    <property type="entry name" value="PROTEIN HIKESHI"/>
    <property type="match status" value="1"/>
</dbReference>
<dbReference type="GO" id="GO:0061608">
    <property type="term" value="F:nuclear import signal receptor activity"/>
    <property type="evidence" value="ECO:0007669"/>
    <property type="project" value="TreeGrafter"/>
</dbReference>
<accession>A0A504YG87</accession>
<dbReference type="GO" id="GO:0006606">
    <property type="term" value="P:protein import into nucleus"/>
    <property type="evidence" value="ECO:0007669"/>
    <property type="project" value="TreeGrafter"/>
</dbReference>
<dbReference type="AlphaFoldDB" id="A0A504YG87"/>
<feature type="domain" description="Hikeshi-like C-terminal" evidence="3">
    <location>
        <begin position="157"/>
        <end position="211"/>
    </location>
</feature>
<protein>
    <submittedName>
        <fullName evidence="4">Hikeshi</fullName>
    </submittedName>
</protein>
<dbReference type="Pfam" id="PF05603">
    <property type="entry name" value="Hikeshi-like_N"/>
    <property type="match status" value="1"/>
</dbReference>
<feature type="domain" description="Hikeshi-like N-terminal" evidence="2">
    <location>
        <begin position="22"/>
        <end position="143"/>
    </location>
</feature>
<comment type="similarity">
    <text evidence="1">Belongs to the OPI10 family.</text>
</comment>
<dbReference type="InterPro" id="IPR008493">
    <property type="entry name" value="Hikeshi-like_N"/>
</dbReference>
<dbReference type="EMBL" id="SUNJ01009037">
    <property type="protein sequence ID" value="TPP60732.1"/>
    <property type="molecule type" value="Genomic_DNA"/>
</dbReference>